<proteinExistence type="predicted"/>
<dbReference type="PANTHER" id="PTHR24422:SF10">
    <property type="entry name" value="CHEMOTAXIS PROTEIN METHYLTRANSFERASE 2"/>
    <property type="match status" value="1"/>
</dbReference>
<dbReference type="SMART" id="SM00283">
    <property type="entry name" value="MA"/>
    <property type="match status" value="1"/>
</dbReference>
<dbReference type="PROSITE" id="PS50111">
    <property type="entry name" value="CHEMOTAXIS_TRANSDUC_2"/>
    <property type="match status" value="1"/>
</dbReference>
<organism evidence="5 6">
    <name type="scientific">Roseibium limicola</name>
    <dbReference type="NCBI Taxonomy" id="2816037"/>
    <lineage>
        <taxon>Bacteria</taxon>
        <taxon>Pseudomonadati</taxon>
        <taxon>Pseudomonadota</taxon>
        <taxon>Alphaproteobacteria</taxon>
        <taxon>Hyphomicrobiales</taxon>
        <taxon>Stappiaceae</taxon>
        <taxon>Roseibium</taxon>
    </lineage>
</organism>
<dbReference type="RefSeq" id="WP_206939627.1">
    <property type="nucleotide sequence ID" value="NZ_JAFLNF010000003.1"/>
</dbReference>
<dbReference type="InterPro" id="IPR001610">
    <property type="entry name" value="PAC"/>
</dbReference>
<sequence length="493" mass="53616">MSLFKRKKTSQLEDIYSALDRSQAVIEFNPDGTILTANENFLKTLGYELSEIQGHHHSMFVSESDRRSSEYQDFWASLSRGEFKAGQFKRIDKNGEEVWIEATYNPIRKSDGTPYKVVKFASDITARIEEAAEMKGQVAAINEVSAVIHFDLDGTILHANPNFLEAMGYSLNEIRGKHHSIFVDNDYSRSDEYTQFWAGLKNGKFCAGQYKRLAKGGREIWIEASYNPILKPDGTPYKVVKFATDITKQVELLKNLETIINGNFGEIEGALTSSEQQTYSAVSAADETSNNVQTIASATEELAASIREIAHTMNRSRDATTAASECTQSASNATVRLNDATRAMTGIVKLIQDIAEEINLLALNATIESARAGEAGRGFAVVANEVKNLAGQAAKATEQITQEISGIQTISGDVVAALEKINSAVETVEEQVASASAAVEEQSVVTNGMSHNMQDAANAVGTISRSVTDIKSSVLNISSAVVKTRDATSVLAR</sequence>
<dbReference type="InterPro" id="IPR013655">
    <property type="entry name" value="PAS_fold_3"/>
</dbReference>
<dbReference type="PRINTS" id="PR00260">
    <property type="entry name" value="CHEMTRNSDUCR"/>
</dbReference>
<name>A0A939EPP1_9HYPH</name>
<reference evidence="5" key="1">
    <citation type="submission" date="2021-03" db="EMBL/GenBank/DDBJ databases">
        <title>Roseibium sp. CAU 1637 isolated from Incheon.</title>
        <authorList>
            <person name="Kim W."/>
        </authorList>
    </citation>
    <scope>NUCLEOTIDE SEQUENCE</scope>
    <source>
        <strain evidence="5">CAU 1637</strain>
    </source>
</reference>
<dbReference type="EMBL" id="JAFLNF010000003">
    <property type="protein sequence ID" value="MBO0345213.1"/>
    <property type="molecule type" value="Genomic_DNA"/>
</dbReference>
<evidence type="ECO:0000259" key="4">
    <source>
        <dbReference type="PROSITE" id="PS50113"/>
    </source>
</evidence>
<keyword evidence="6" id="KW-1185">Reference proteome</keyword>
<dbReference type="InterPro" id="IPR000014">
    <property type="entry name" value="PAS"/>
</dbReference>
<feature type="domain" description="PAS" evidence="3">
    <location>
        <begin position="145"/>
        <end position="177"/>
    </location>
</feature>
<dbReference type="GO" id="GO:0004888">
    <property type="term" value="F:transmembrane signaling receptor activity"/>
    <property type="evidence" value="ECO:0007669"/>
    <property type="project" value="InterPro"/>
</dbReference>
<evidence type="ECO:0000259" key="2">
    <source>
        <dbReference type="PROSITE" id="PS50111"/>
    </source>
</evidence>
<dbReference type="CDD" id="cd00130">
    <property type="entry name" value="PAS"/>
    <property type="match status" value="2"/>
</dbReference>
<accession>A0A939EPP1</accession>
<dbReference type="InterPro" id="IPR050903">
    <property type="entry name" value="Bact_Chemotaxis_MeTrfase"/>
</dbReference>
<evidence type="ECO:0000259" key="3">
    <source>
        <dbReference type="PROSITE" id="PS50112"/>
    </source>
</evidence>
<dbReference type="AlphaFoldDB" id="A0A939EPP1"/>
<evidence type="ECO:0000256" key="1">
    <source>
        <dbReference type="PROSITE-ProRule" id="PRU00284"/>
    </source>
</evidence>
<dbReference type="InterPro" id="IPR004089">
    <property type="entry name" value="MCPsignal_dom"/>
</dbReference>
<dbReference type="Gene3D" id="1.10.287.950">
    <property type="entry name" value="Methyl-accepting chemotaxis protein"/>
    <property type="match status" value="1"/>
</dbReference>
<dbReference type="Gene3D" id="3.30.450.20">
    <property type="entry name" value="PAS domain"/>
    <property type="match status" value="2"/>
</dbReference>
<dbReference type="PANTHER" id="PTHR24422">
    <property type="entry name" value="CHEMOTAXIS PROTEIN METHYLTRANSFERASE"/>
    <property type="match status" value="1"/>
</dbReference>
<dbReference type="Proteomes" id="UP000664779">
    <property type="component" value="Unassembled WGS sequence"/>
</dbReference>
<evidence type="ECO:0000313" key="5">
    <source>
        <dbReference type="EMBL" id="MBO0345213.1"/>
    </source>
</evidence>
<protein>
    <submittedName>
        <fullName evidence="5">PAS domain-containing methyl-accepting chemotaxis protein</fullName>
    </submittedName>
</protein>
<dbReference type="InterPro" id="IPR035965">
    <property type="entry name" value="PAS-like_dom_sf"/>
</dbReference>
<keyword evidence="1" id="KW-0807">Transducer</keyword>
<feature type="domain" description="Methyl-accepting transducer" evidence="2">
    <location>
        <begin position="256"/>
        <end position="478"/>
    </location>
</feature>
<gene>
    <name evidence="5" type="ORF">J0X15_08275</name>
</gene>
<dbReference type="PROSITE" id="PS50112">
    <property type="entry name" value="PAS"/>
    <property type="match status" value="2"/>
</dbReference>
<feature type="domain" description="PAC" evidence="4">
    <location>
        <begin position="206"/>
        <end position="258"/>
    </location>
</feature>
<feature type="domain" description="PAS" evidence="3">
    <location>
        <begin position="8"/>
        <end position="54"/>
    </location>
</feature>
<dbReference type="Pfam" id="PF00015">
    <property type="entry name" value="MCPsignal"/>
    <property type="match status" value="1"/>
</dbReference>
<dbReference type="InterPro" id="IPR000700">
    <property type="entry name" value="PAS-assoc_C"/>
</dbReference>
<comment type="caution">
    <text evidence="5">The sequence shown here is derived from an EMBL/GenBank/DDBJ whole genome shotgun (WGS) entry which is preliminary data.</text>
</comment>
<evidence type="ECO:0000313" key="6">
    <source>
        <dbReference type="Proteomes" id="UP000664779"/>
    </source>
</evidence>
<dbReference type="GO" id="GO:0016020">
    <property type="term" value="C:membrane"/>
    <property type="evidence" value="ECO:0007669"/>
    <property type="project" value="InterPro"/>
</dbReference>
<dbReference type="GO" id="GO:0007165">
    <property type="term" value="P:signal transduction"/>
    <property type="evidence" value="ECO:0007669"/>
    <property type="project" value="UniProtKB-KW"/>
</dbReference>
<dbReference type="SMART" id="SM00086">
    <property type="entry name" value="PAC"/>
    <property type="match status" value="2"/>
</dbReference>
<feature type="domain" description="PAC" evidence="4">
    <location>
        <begin position="84"/>
        <end position="136"/>
    </location>
</feature>
<dbReference type="SUPFAM" id="SSF55785">
    <property type="entry name" value="PYP-like sensor domain (PAS domain)"/>
    <property type="match status" value="2"/>
</dbReference>
<dbReference type="PROSITE" id="PS50113">
    <property type="entry name" value="PAC"/>
    <property type="match status" value="2"/>
</dbReference>
<dbReference type="NCBIfam" id="TIGR00229">
    <property type="entry name" value="sensory_box"/>
    <property type="match status" value="2"/>
</dbReference>
<dbReference type="SMART" id="SM00091">
    <property type="entry name" value="PAS"/>
    <property type="match status" value="2"/>
</dbReference>
<dbReference type="GO" id="GO:0006935">
    <property type="term" value="P:chemotaxis"/>
    <property type="evidence" value="ECO:0007669"/>
    <property type="project" value="InterPro"/>
</dbReference>
<dbReference type="InterPro" id="IPR004090">
    <property type="entry name" value="Chemotax_Me-accpt_rcpt"/>
</dbReference>
<dbReference type="Pfam" id="PF08447">
    <property type="entry name" value="PAS_3"/>
    <property type="match status" value="2"/>
</dbReference>
<dbReference type="SUPFAM" id="SSF58104">
    <property type="entry name" value="Methyl-accepting chemotaxis protein (MCP) signaling domain"/>
    <property type="match status" value="1"/>
</dbReference>